<sequence>MSNVDVIYQKIHFRHDQRWSAITGPNAGDVVLCVACVIEMMESKDVSCVRKSVALAGVGGVLRRSPGAIKELLSQDARVCLHFIASLLGMLRALEDSPTLEQVIQVLVHLLLELQSEQFVQDVLNDIHTQLSKQASVRGFLPTFTFLGKLVDALPALPQTLACHHVSLLEWLSVGLQHPDEVLKASVCYILRRVWEVPAAAQSLPTPLRDGIARSVLRTLDHASTPQLTINCLGLLKQMLQQGEMVSVLMNCRTEPIPDDGCPELPPAQHCSLPLALKKLLLSGDEMLQVASAQCMAAVLVHSPSQYCPQFIQADLPEFLFERLSSSSEALLWSTYGCLLLLAEESLFFSQCHTVYGIESLVRSLKDVLKLTNLEVQKQGIHLLTAILDRQPAAVRLFPTGAGFAGVAEVVLLAVSSPCLRVATHAARAATALLRLHHQSSPVQYKELKKVVRAVITRCTELPVPITTRQRATGAFPGTEPTDQASKAGSFLLQALVCFQEACRLAEQCASEPSLKENAFTAPHKQRKDSLESLCLSLLRCCDTVLIPTVTRLCEQAPSAKVLQHFFSILSHQFTMLPSLMPLFALKLASSGFIRLVLEHKAFLCSGNRNSGLNAACCDFLLKLSKCLFSQPSSSHQEDVEELLGLLEASLPSLCCRVAEWPSLLTDASGTSRATQYCLVSLLHIAQLHGDRLLPEPVLFSCMVAALCSMPEQGDASFPLCVLRSALYLLAVCQDKSPELDWAPLNSISKALSCCPFPSLYTHHPALLHFVFRYPELTDCFGPPLLTLWLSNQPQPGPEDQSEPAPGVNPSSSSSSSSSSLQAVLERNPNVTLTLLTLVVSSDELLGERALGELQSFLQVRGHWDRSLPALLRPALLQLLQRLACQSTANSQRPSAPSCLPLVLQLLCLMQTAASAGSEMDDTDFKLLYHVSNLAGKLKGSNSETLRHALNYLYCCLALSPPHCGDRAVSMLLCNTGLMEQIQTVLDLSSSSSSSSSSPPSTQLSYARLLLSSLIILQQTHSTQVHRCVRVDVGRLVQLLSCGKRHADSLSLASVVRLLQAVLDVDLDSPLLQLEEGVVGARQRPLQPVDSALHPLSSRSAHSLVAALHSLLLQKQEGLLSVSVNCLRSLMGFLHKRCPSTALHVSSQPWSRFLLYSLLNSGESLLLHPAILTLLTLLLQAGSGVVQWDPELEQVLCAVERKGVQELTPSAVQALKELLTQVQHTVSLTAPSEQHPLRASALLESLDRLPSSETLPNSVLGSCLTAHQILQ</sequence>
<feature type="region of interest" description="Disordered" evidence="1">
    <location>
        <begin position="792"/>
        <end position="820"/>
    </location>
</feature>
<keyword evidence="2" id="KW-1185">Reference proteome</keyword>
<dbReference type="AlphaFoldDB" id="A0A6P8FAD7"/>
<evidence type="ECO:0000313" key="3">
    <source>
        <dbReference type="RefSeq" id="XP_031425498.1"/>
    </source>
</evidence>
<dbReference type="PANTHER" id="PTHR12044">
    <property type="entry name" value="BCL2 INTERACTING MEDIATOR OF CELL DEATH"/>
    <property type="match status" value="1"/>
</dbReference>
<evidence type="ECO:0000256" key="1">
    <source>
        <dbReference type="SAM" id="MobiDB-lite"/>
    </source>
</evidence>
<protein>
    <submittedName>
        <fullName evidence="3">Meiosis inhibitor protein 1</fullName>
    </submittedName>
</protein>
<evidence type="ECO:0000313" key="2">
    <source>
        <dbReference type="Proteomes" id="UP000515152"/>
    </source>
</evidence>
<dbReference type="KEGG" id="char:105898583"/>
<accession>A0A6P8FAD7</accession>
<gene>
    <name evidence="3" type="primary">LOC105898583</name>
</gene>
<name>A0A6P8FAD7_CLUHA</name>
<dbReference type="Proteomes" id="UP000515152">
    <property type="component" value="Chromosome 1"/>
</dbReference>
<reference evidence="3" key="1">
    <citation type="submission" date="2025-08" db="UniProtKB">
        <authorList>
            <consortium name="RefSeq"/>
        </authorList>
    </citation>
    <scope>IDENTIFICATION</scope>
</reference>
<organism evidence="2 3">
    <name type="scientific">Clupea harengus</name>
    <name type="common">Atlantic herring</name>
    <dbReference type="NCBI Taxonomy" id="7950"/>
    <lineage>
        <taxon>Eukaryota</taxon>
        <taxon>Metazoa</taxon>
        <taxon>Chordata</taxon>
        <taxon>Craniata</taxon>
        <taxon>Vertebrata</taxon>
        <taxon>Euteleostomi</taxon>
        <taxon>Actinopterygii</taxon>
        <taxon>Neopterygii</taxon>
        <taxon>Teleostei</taxon>
        <taxon>Clupei</taxon>
        <taxon>Clupeiformes</taxon>
        <taxon>Clupeoidei</taxon>
        <taxon>Clupeidae</taxon>
        <taxon>Clupea</taxon>
    </lineage>
</organism>
<feature type="compositionally biased region" description="Low complexity" evidence="1">
    <location>
        <begin position="811"/>
        <end position="820"/>
    </location>
</feature>
<dbReference type="RefSeq" id="XP_031425498.1">
    <property type="nucleotide sequence ID" value="XM_031569638.2"/>
</dbReference>
<proteinExistence type="predicted"/>
<dbReference type="SUPFAM" id="SSF48371">
    <property type="entry name" value="ARM repeat"/>
    <property type="match status" value="2"/>
</dbReference>
<dbReference type="GO" id="GO:0007127">
    <property type="term" value="P:meiosis I"/>
    <property type="evidence" value="ECO:0007669"/>
    <property type="project" value="TreeGrafter"/>
</dbReference>
<dbReference type="PANTHER" id="PTHR12044:SF14">
    <property type="entry name" value="MEIOTIC DOUBLE-STRANDED BREAK FORMATION PROTEIN 1"/>
    <property type="match status" value="1"/>
</dbReference>
<dbReference type="OrthoDB" id="10015792at2759"/>
<dbReference type="InterPro" id="IPR052133">
    <property type="entry name" value="Immune_Signaling-Apoptosis_Reg"/>
</dbReference>
<dbReference type="InterPro" id="IPR016024">
    <property type="entry name" value="ARM-type_fold"/>
</dbReference>
<dbReference type="GeneID" id="105898583"/>